<proteinExistence type="predicted"/>
<evidence type="ECO:0000256" key="1">
    <source>
        <dbReference type="SAM" id="MobiDB-lite"/>
    </source>
</evidence>
<dbReference type="AlphaFoldDB" id="A0A371DR63"/>
<keyword evidence="3" id="KW-1185">Reference proteome</keyword>
<organism evidence="2 3">
    <name type="scientific">Lentinus brumalis</name>
    <dbReference type="NCBI Taxonomy" id="2498619"/>
    <lineage>
        <taxon>Eukaryota</taxon>
        <taxon>Fungi</taxon>
        <taxon>Dikarya</taxon>
        <taxon>Basidiomycota</taxon>
        <taxon>Agaricomycotina</taxon>
        <taxon>Agaricomycetes</taxon>
        <taxon>Polyporales</taxon>
        <taxon>Polyporaceae</taxon>
        <taxon>Lentinus</taxon>
    </lineage>
</organism>
<evidence type="ECO:0000313" key="3">
    <source>
        <dbReference type="Proteomes" id="UP000256964"/>
    </source>
</evidence>
<feature type="region of interest" description="Disordered" evidence="1">
    <location>
        <begin position="1"/>
        <end position="36"/>
    </location>
</feature>
<sequence length="259" mass="29083">MSTLSKRSASSHVLPPSKRRDLRQTPQLPTADDLNVPLTEPSDLLATFTAQTEHKLLTNLLNDPALRPGVIAHIHALLAEGYPAYVSSIRTRADRATEPLREPSDYRQKKMISIGDHAEACMPFLHDVVRVARLPFPGAAKQAFELLREIHDHSMPDYENVGDDEEKRTQFDEAVDDLLAGLLRRLRELGDKEALDENWLKELHDELQGAAEHCQENFDMEDLFAKTISLLEDCLAIEIGSSDEEGQPEEGDSQVQTEQ</sequence>
<feature type="region of interest" description="Disordered" evidence="1">
    <location>
        <begin position="239"/>
        <end position="259"/>
    </location>
</feature>
<evidence type="ECO:0000313" key="2">
    <source>
        <dbReference type="EMBL" id="RDX55022.1"/>
    </source>
</evidence>
<reference evidence="2 3" key="1">
    <citation type="journal article" date="2018" name="Biotechnol. Biofuels">
        <title>Integrative visual omics of the white-rot fungus Polyporus brumalis exposes the biotechnological potential of its oxidative enzymes for delignifying raw plant biomass.</title>
        <authorList>
            <person name="Miyauchi S."/>
            <person name="Rancon A."/>
            <person name="Drula E."/>
            <person name="Hage H."/>
            <person name="Chaduli D."/>
            <person name="Favel A."/>
            <person name="Grisel S."/>
            <person name="Henrissat B."/>
            <person name="Herpoel-Gimbert I."/>
            <person name="Ruiz-Duenas F.J."/>
            <person name="Chevret D."/>
            <person name="Hainaut M."/>
            <person name="Lin J."/>
            <person name="Wang M."/>
            <person name="Pangilinan J."/>
            <person name="Lipzen A."/>
            <person name="Lesage-Meessen L."/>
            <person name="Navarro D."/>
            <person name="Riley R."/>
            <person name="Grigoriev I.V."/>
            <person name="Zhou S."/>
            <person name="Raouche S."/>
            <person name="Rosso M.N."/>
        </authorList>
    </citation>
    <scope>NUCLEOTIDE SEQUENCE [LARGE SCALE GENOMIC DNA]</scope>
    <source>
        <strain evidence="2 3">BRFM 1820</strain>
    </source>
</reference>
<dbReference type="Proteomes" id="UP000256964">
    <property type="component" value="Unassembled WGS sequence"/>
</dbReference>
<dbReference type="EMBL" id="KZ857383">
    <property type="protein sequence ID" value="RDX55022.1"/>
    <property type="molecule type" value="Genomic_DNA"/>
</dbReference>
<dbReference type="OrthoDB" id="10474469at2759"/>
<feature type="compositionally biased region" description="Acidic residues" evidence="1">
    <location>
        <begin position="241"/>
        <end position="252"/>
    </location>
</feature>
<name>A0A371DR63_9APHY</name>
<accession>A0A371DR63</accession>
<feature type="compositionally biased region" description="Polar residues" evidence="1">
    <location>
        <begin position="1"/>
        <end position="11"/>
    </location>
</feature>
<protein>
    <submittedName>
        <fullName evidence="2">Uncharacterized protein</fullName>
    </submittedName>
</protein>
<gene>
    <name evidence="2" type="ORF">OH76DRAFT_1397363</name>
</gene>